<protein>
    <submittedName>
        <fullName evidence="1">Uncharacterized protein</fullName>
    </submittedName>
</protein>
<organism evidence="1 2">
    <name type="scientific">Haloarcula vallismortis</name>
    <name type="common">Halobacterium vallismortis</name>
    <dbReference type="NCBI Taxonomy" id="28442"/>
    <lineage>
        <taxon>Archaea</taxon>
        <taxon>Methanobacteriati</taxon>
        <taxon>Methanobacteriota</taxon>
        <taxon>Stenosarchaea group</taxon>
        <taxon>Halobacteria</taxon>
        <taxon>Halobacteriales</taxon>
        <taxon>Haloarculaceae</taxon>
        <taxon>Haloarcula</taxon>
    </lineage>
</organism>
<accession>A0A1H3B206</accession>
<evidence type="ECO:0000313" key="2">
    <source>
        <dbReference type="Proteomes" id="UP000182573"/>
    </source>
</evidence>
<gene>
    <name evidence="1" type="ORF">SAMN05443574_1364</name>
</gene>
<reference evidence="1 2" key="1">
    <citation type="submission" date="2016-10" db="EMBL/GenBank/DDBJ databases">
        <authorList>
            <person name="de Groot N.N."/>
        </authorList>
    </citation>
    <scope>NUCLEOTIDE SEQUENCE [LARGE SCALE GENOMIC DNA]</scope>
    <source>
        <strain evidence="1 2">DSM 3756</strain>
    </source>
</reference>
<proteinExistence type="predicted"/>
<dbReference type="STRING" id="28442.SAMN05443574_1364"/>
<dbReference type="AlphaFoldDB" id="A0A1H3B206"/>
<evidence type="ECO:0000313" key="1">
    <source>
        <dbReference type="EMBL" id="SDX35996.1"/>
    </source>
</evidence>
<dbReference type="EMBL" id="FNOF01000036">
    <property type="protein sequence ID" value="SDX35996.1"/>
    <property type="molecule type" value="Genomic_DNA"/>
</dbReference>
<dbReference type="Proteomes" id="UP000182573">
    <property type="component" value="Unassembled WGS sequence"/>
</dbReference>
<sequence>MDSNLTPDEWDRIRAFARAADCRQRPEILLPEETLKRD</sequence>
<name>A0A1H3B206_HALVA</name>